<dbReference type="AlphaFoldDB" id="A0A918EQ59"/>
<dbReference type="EMBL" id="BMQK01000002">
    <property type="protein sequence ID" value="GGQ47222.1"/>
    <property type="molecule type" value="Genomic_DNA"/>
</dbReference>
<evidence type="ECO:0000256" key="1">
    <source>
        <dbReference type="SAM" id="MobiDB-lite"/>
    </source>
</evidence>
<evidence type="ECO:0000313" key="2">
    <source>
        <dbReference type="EMBL" id="GGQ47222.1"/>
    </source>
</evidence>
<gene>
    <name evidence="2" type="ORF">GCM10010145_15220</name>
</gene>
<protein>
    <submittedName>
        <fullName evidence="2">Uncharacterized protein</fullName>
    </submittedName>
</protein>
<feature type="region of interest" description="Disordered" evidence="1">
    <location>
        <begin position="24"/>
        <end position="51"/>
    </location>
</feature>
<organism evidence="2 3">
    <name type="scientific">Streptomyces ruber</name>
    <dbReference type="NCBI Taxonomy" id="83378"/>
    <lineage>
        <taxon>Bacteria</taxon>
        <taxon>Bacillati</taxon>
        <taxon>Actinomycetota</taxon>
        <taxon>Actinomycetes</taxon>
        <taxon>Kitasatosporales</taxon>
        <taxon>Streptomycetaceae</taxon>
        <taxon>Streptomyces</taxon>
    </lineage>
</organism>
<sequence>MAVVIENPIINSPFAKPAWHWELDEQGQPTGELLPGSPPDPDRLSITGHPV</sequence>
<dbReference type="Proteomes" id="UP000620156">
    <property type="component" value="Unassembled WGS sequence"/>
</dbReference>
<evidence type="ECO:0000313" key="3">
    <source>
        <dbReference type="Proteomes" id="UP000620156"/>
    </source>
</evidence>
<reference evidence="2" key="2">
    <citation type="submission" date="2020-09" db="EMBL/GenBank/DDBJ databases">
        <authorList>
            <person name="Sun Q."/>
            <person name="Ohkuma M."/>
        </authorList>
    </citation>
    <scope>NUCLEOTIDE SEQUENCE</scope>
    <source>
        <strain evidence="2">JCM 3131</strain>
    </source>
</reference>
<name>A0A918EQ59_9ACTN</name>
<accession>A0A918EQ59</accession>
<reference evidence="2" key="1">
    <citation type="journal article" date="2014" name="Int. J. Syst. Evol. Microbiol.">
        <title>Complete genome sequence of Corynebacterium casei LMG S-19264T (=DSM 44701T), isolated from a smear-ripened cheese.</title>
        <authorList>
            <consortium name="US DOE Joint Genome Institute (JGI-PGF)"/>
            <person name="Walter F."/>
            <person name="Albersmeier A."/>
            <person name="Kalinowski J."/>
            <person name="Ruckert C."/>
        </authorList>
    </citation>
    <scope>NUCLEOTIDE SEQUENCE</scope>
    <source>
        <strain evidence="2">JCM 3131</strain>
    </source>
</reference>
<dbReference type="RefSeq" id="WP_189215881.1">
    <property type="nucleotide sequence ID" value="NZ_BMQK01000002.1"/>
</dbReference>
<proteinExistence type="predicted"/>
<comment type="caution">
    <text evidence="2">The sequence shown here is derived from an EMBL/GenBank/DDBJ whole genome shotgun (WGS) entry which is preliminary data.</text>
</comment>
<keyword evidence="3" id="KW-1185">Reference proteome</keyword>